<feature type="region of interest" description="Disordered" evidence="14">
    <location>
        <begin position="528"/>
        <end position="605"/>
    </location>
</feature>
<dbReference type="PANTHER" id="PTHR11081:SF65">
    <property type="entry name" value="DNA DAMAGE-INDUCIBLE PROTEIN DIN7-RELATED"/>
    <property type="match status" value="1"/>
</dbReference>
<dbReference type="SUPFAM" id="SSF88723">
    <property type="entry name" value="PIN domain-like"/>
    <property type="match status" value="1"/>
</dbReference>
<evidence type="ECO:0000256" key="11">
    <source>
        <dbReference type="ARBA" id="ARBA00023125"/>
    </source>
</evidence>
<evidence type="ECO:0000256" key="14">
    <source>
        <dbReference type="SAM" id="MobiDB-lite"/>
    </source>
</evidence>
<dbReference type="CDD" id="cd09908">
    <property type="entry name" value="H3TH_EXO1"/>
    <property type="match status" value="1"/>
</dbReference>
<dbReference type="GO" id="GO:0046872">
    <property type="term" value="F:metal ion binding"/>
    <property type="evidence" value="ECO:0007669"/>
    <property type="project" value="UniProtKB-KW"/>
</dbReference>
<proteinExistence type="inferred from homology"/>
<comment type="similarity">
    <text evidence="3">Belongs to the XPG/RAD2 endonuclease family. EXO1 subfamily.</text>
</comment>
<dbReference type="InterPro" id="IPR006084">
    <property type="entry name" value="XPG/Rad2"/>
</dbReference>
<evidence type="ECO:0000256" key="13">
    <source>
        <dbReference type="ARBA" id="ARBA00023242"/>
    </source>
</evidence>
<dbReference type="SMART" id="SM00484">
    <property type="entry name" value="XPGI"/>
    <property type="match status" value="1"/>
</dbReference>
<keyword evidence="18" id="KW-1185">Reference proteome</keyword>
<dbReference type="FunFam" id="1.10.150.20:FF:000011">
    <property type="entry name" value="exonuclease 1"/>
    <property type="match status" value="1"/>
</dbReference>
<dbReference type="CDD" id="cd09857">
    <property type="entry name" value="PIN_EXO1"/>
    <property type="match status" value="1"/>
</dbReference>
<protein>
    <submittedName>
        <fullName evidence="17">PIN domain-like protein</fullName>
    </submittedName>
</protein>
<evidence type="ECO:0000259" key="16">
    <source>
        <dbReference type="SMART" id="SM00485"/>
    </source>
</evidence>
<keyword evidence="5" id="KW-0479">Metal-binding</keyword>
<sequence>MGISGLLPLLKSIHQPCNLKKFSGKTIGVDAYGWLHRGTAACAIDLAMDKPTTKFVDFAMNRVRMLIHFGVIPYLVFDGDNLPSKAGTEKERRNKRKEGKRLGLELLKLGKTSQAQLELQKAVDVTPEMARMLIDELKHHNIQYIVAPYEADSQLAYLERKGIIDGILSEDSDLLVFGAKCLITKLDKFGECVEINRNRFTACREVSLVGWSDADFRRMAMLSGCDYLPGIGGMGLKTAHRMLRKHKTVERLLKVAQFDGKLKVPQGFMEAFMQAERTFLYQWVFCPLSNQLVNLTVLEDGLDITQMPFLGAHVPQELALGVSRGELHPHTKERLLVEDRERPYARPLRPAPTTSRIAQTPDTKSKPIEDFFKPKRTPLAELDPNSLQLTPSQQALLERQSNNNWAAVLAPQPHTRRDPSTAPQPARRTMVAPLTSNRSAPKPQKRQRLCSDSFETPVPTERSPFFASSEADPSPSIRPRKRSPRKSNQDFELYSDDSVEEALAEFVDLEEAASKPKKKMKIFKESDFGSSMGSDSQSTVHCQSVTSQSQGSIGTLTPATSIGSPEPELVPSQMKDLRSRFSFNSSSSPAPLPNASVRSRKSITRSKAARIGATLELTTDISKTEAAVMVAASPERPSTSGRLELKGSEDLLVPESDDESVHSPRKPMLNLGRFAFAG</sequence>
<evidence type="ECO:0000256" key="5">
    <source>
        <dbReference type="ARBA" id="ARBA00022723"/>
    </source>
</evidence>
<feature type="region of interest" description="Disordered" evidence="14">
    <location>
        <begin position="630"/>
        <end position="666"/>
    </location>
</feature>
<dbReference type="STRING" id="1448308.A0A2T2NBE2"/>
<name>A0A2T2NBE2_CORCC</name>
<keyword evidence="6" id="KW-0227">DNA damage</keyword>
<comment type="cofactor">
    <cofactor evidence="1">
        <name>Mg(2+)</name>
        <dbReference type="ChEBI" id="CHEBI:18420"/>
    </cofactor>
</comment>
<keyword evidence="9" id="KW-0460">Magnesium</keyword>
<evidence type="ECO:0000256" key="2">
    <source>
        <dbReference type="ARBA" id="ARBA00004123"/>
    </source>
</evidence>
<accession>A0A2T2NBE2</accession>
<feature type="domain" description="XPG N-terminal" evidence="16">
    <location>
        <begin position="1"/>
        <end position="99"/>
    </location>
</feature>
<dbReference type="Pfam" id="PF00752">
    <property type="entry name" value="XPG_N"/>
    <property type="match status" value="1"/>
</dbReference>
<dbReference type="InterPro" id="IPR037315">
    <property type="entry name" value="EXO1_H3TH"/>
</dbReference>
<keyword evidence="10" id="KW-0267">Excision nuclease</keyword>
<evidence type="ECO:0000256" key="12">
    <source>
        <dbReference type="ARBA" id="ARBA00023204"/>
    </source>
</evidence>
<keyword evidence="11" id="KW-0238">DNA-binding</keyword>
<dbReference type="FunFam" id="3.40.50.1010:FF:000002">
    <property type="entry name" value="Exonuclease 1, putative"/>
    <property type="match status" value="1"/>
</dbReference>
<evidence type="ECO:0000256" key="6">
    <source>
        <dbReference type="ARBA" id="ARBA00022763"/>
    </source>
</evidence>
<dbReference type="PROSITE" id="PS00841">
    <property type="entry name" value="XPG_1"/>
    <property type="match status" value="1"/>
</dbReference>
<feature type="region of interest" description="Disordered" evidence="14">
    <location>
        <begin position="408"/>
        <end position="495"/>
    </location>
</feature>
<evidence type="ECO:0000256" key="1">
    <source>
        <dbReference type="ARBA" id="ARBA00001946"/>
    </source>
</evidence>
<reference evidence="17 18" key="1">
    <citation type="journal article" date="2018" name="Front. Microbiol.">
        <title>Genome-Wide Analysis of Corynespora cassiicola Leaf Fall Disease Putative Effectors.</title>
        <authorList>
            <person name="Lopez D."/>
            <person name="Ribeiro S."/>
            <person name="Label P."/>
            <person name="Fumanal B."/>
            <person name="Venisse J.S."/>
            <person name="Kohler A."/>
            <person name="de Oliveira R.R."/>
            <person name="Labutti K."/>
            <person name="Lipzen A."/>
            <person name="Lail K."/>
            <person name="Bauer D."/>
            <person name="Ohm R.A."/>
            <person name="Barry K.W."/>
            <person name="Spatafora J."/>
            <person name="Grigoriev I.V."/>
            <person name="Martin F.M."/>
            <person name="Pujade-Renaud V."/>
        </authorList>
    </citation>
    <scope>NUCLEOTIDE SEQUENCE [LARGE SCALE GENOMIC DNA]</scope>
    <source>
        <strain evidence="17 18">Philippines</strain>
    </source>
</reference>
<feature type="domain" description="XPG-I" evidence="15">
    <location>
        <begin position="138"/>
        <end position="208"/>
    </location>
</feature>
<gene>
    <name evidence="17" type="ORF">BS50DRAFT_560369</name>
</gene>
<evidence type="ECO:0000256" key="10">
    <source>
        <dbReference type="ARBA" id="ARBA00022881"/>
    </source>
</evidence>
<dbReference type="InterPro" id="IPR006085">
    <property type="entry name" value="XPG_DNA_repair_N"/>
</dbReference>
<dbReference type="Pfam" id="PF00867">
    <property type="entry name" value="XPG_I"/>
    <property type="match status" value="1"/>
</dbReference>
<dbReference type="SMART" id="SM00485">
    <property type="entry name" value="XPGN"/>
    <property type="match status" value="1"/>
</dbReference>
<keyword evidence="12" id="KW-0234">DNA repair</keyword>
<dbReference type="InterPro" id="IPR029060">
    <property type="entry name" value="PIN-like_dom_sf"/>
</dbReference>
<dbReference type="SUPFAM" id="SSF47807">
    <property type="entry name" value="5' to 3' exonuclease, C-terminal subdomain"/>
    <property type="match status" value="1"/>
</dbReference>
<dbReference type="GO" id="GO:0003677">
    <property type="term" value="F:DNA binding"/>
    <property type="evidence" value="ECO:0007669"/>
    <property type="project" value="UniProtKB-KW"/>
</dbReference>
<comment type="subcellular location">
    <subcellularLocation>
        <location evidence="2">Nucleus</location>
    </subcellularLocation>
</comment>
<dbReference type="InterPro" id="IPR008918">
    <property type="entry name" value="HhH2"/>
</dbReference>
<evidence type="ECO:0000256" key="3">
    <source>
        <dbReference type="ARBA" id="ARBA00010563"/>
    </source>
</evidence>
<evidence type="ECO:0000256" key="7">
    <source>
        <dbReference type="ARBA" id="ARBA00022801"/>
    </source>
</evidence>
<keyword evidence="13" id="KW-0539">Nucleus</keyword>
<evidence type="ECO:0000313" key="18">
    <source>
        <dbReference type="Proteomes" id="UP000240883"/>
    </source>
</evidence>
<dbReference type="PANTHER" id="PTHR11081">
    <property type="entry name" value="FLAP ENDONUCLEASE FAMILY MEMBER"/>
    <property type="match status" value="1"/>
</dbReference>
<dbReference type="GO" id="GO:0035312">
    <property type="term" value="F:5'-3' DNA exonuclease activity"/>
    <property type="evidence" value="ECO:0007669"/>
    <property type="project" value="InterPro"/>
</dbReference>
<dbReference type="InterPro" id="IPR036279">
    <property type="entry name" value="5-3_exonuclease_C_sf"/>
</dbReference>
<dbReference type="EMBL" id="KZ678141">
    <property type="protein sequence ID" value="PSN62690.1"/>
    <property type="molecule type" value="Genomic_DNA"/>
</dbReference>
<feature type="compositionally biased region" description="Low complexity" evidence="14">
    <location>
        <begin position="580"/>
        <end position="596"/>
    </location>
</feature>
<dbReference type="GO" id="GO:0017108">
    <property type="term" value="F:5'-flap endonuclease activity"/>
    <property type="evidence" value="ECO:0007669"/>
    <property type="project" value="TreeGrafter"/>
</dbReference>
<evidence type="ECO:0000259" key="15">
    <source>
        <dbReference type="SMART" id="SM00484"/>
    </source>
</evidence>
<keyword evidence="4" id="KW-0540">Nuclease</keyword>
<dbReference type="InterPro" id="IPR006086">
    <property type="entry name" value="XPG-I_dom"/>
</dbReference>
<dbReference type="SMART" id="SM00279">
    <property type="entry name" value="HhH2"/>
    <property type="match status" value="1"/>
</dbReference>
<feature type="region of interest" description="Disordered" evidence="14">
    <location>
        <begin position="339"/>
        <end position="371"/>
    </location>
</feature>
<evidence type="ECO:0000256" key="8">
    <source>
        <dbReference type="ARBA" id="ARBA00022839"/>
    </source>
</evidence>
<dbReference type="AlphaFoldDB" id="A0A2T2NBE2"/>
<evidence type="ECO:0000256" key="4">
    <source>
        <dbReference type="ARBA" id="ARBA00022722"/>
    </source>
</evidence>
<dbReference type="Gene3D" id="3.40.50.1010">
    <property type="entry name" value="5'-nuclease"/>
    <property type="match status" value="1"/>
</dbReference>
<organism evidence="17 18">
    <name type="scientific">Corynespora cassiicola Philippines</name>
    <dbReference type="NCBI Taxonomy" id="1448308"/>
    <lineage>
        <taxon>Eukaryota</taxon>
        <taxon>Fungi</taxon>
        <taxon>Dikarya</taxon>
        <taxon>Ascomycota</taxon>
        <taxon>Pezizomycotina</taxon>
        <taxon>Dothideomycetes</taxon>
        <taxon>Pleosporomycetidae</taxon>
        <taxon>Pleosporales</taxon>
        <taxon>Corynesporascaceae</taxon>
        <taxon>Corynespora</taxon>
    </lineage>
</organism>
<dbReference type="PRINTS" id="PR00853">
    <property type="entry name" value="XPGRADSUPER"/>
</dbReference>
<dbReference type="Gene3D" id="1.10.150.20">
    <property type="entry name" value="5' to 3' exonuclease, C-terminal subdomain"/>
    <property type="match status" value="1"/>
</dbReference>
<dbReference type="InterPro" id="IPR044752">
    <property type="entry name" value="PIN-like_EXO1"/>
</dbReference>
<evidence type="ECO:0000256" key="9">
    <source>
        <dbReference type="ARBA" id="ARBA00022842"/>
    </source>
</evidence>
<feature type="compositionally biased region" description="Polar residues" evidence="14">
    <location>
        <begin position="352"/>
        <end position="362"/>
    </location>
</feature>
<feature type="compositionally biased region" description="Polar residues" evidence="14">
    <location>
        <begin position="528"/>
        <end position="563"/>
    </location>
</feature>
<dbReference type="GO" id="GO:0006281">
    <property type="term" value="P:DNA repair"/>
    <property type="evidence" value="ECO:0007669"/>
    <property type="project" value="UniProtKB-KW"/>
</dbReference>
<dbReference type="GO" id="GO:0005634">
    <property type="term" value="C:nucleus"/>
    <property type="evidence" value="ECO:0007669"/>
    <property type="project" value="UniProtKB-SubCell"/>
</dbReference>
<keyword evidence="7" id="KW-0378">Hydrolase</keyword>
<dbReference type="Proteomes" id="UP000240883">
    <property type="component" value="Unassembled WGS sequence"/>
</dbReference>
<evidence type="ECO:0000313" key="17">
    <source>
        <dbReference type="EMBL" id="PSN62690.1"/>
    </source>
</evidence>
<dbReference type="OrthoDB" id="26491at2759"/>
<dbReference type="InterPro" id="IPR019974">
    <property type="entry name" value="XPG_CS"/>
</dbReference>
<keyword evidence="8" id="KW-0269">Exonuclease</keyword>